<gene>
    <name evidence="1" type="ORF">TREVI0001_1964</name>
</gene>
<accession>C8PPM1</accession>
<dbReference type="AlphaFoldDB" id="C8PPM1"/>
<proteinExistence type="predicted"/>
<name>C8PPM1_9SPIR</name>
<dbReference type="Proteomes" id="UP000004509">
    <property type="component" value="Unassembled WGS sequence"/>
</dbReference>
<dbReference type="STRING" id="596324.TREVI0001_1964"/>
<sequence>MWVGSLIYNARISRLQIALNYSIGHNAQTFDAFPPDDAAYFKVDG</sequence>
<organism evidence="1 2">
    <name type="scientific">Treponema vincentii ATCC 35580</name>
    <dbReference type="NCBI Taxonomy" id="596324"/>
    <lineage>
        <taxon>Bacteria</taxon>
        <taxon>Pseudomonadati</taxon>
        <taxon>Spirochaetota</taxon>
        <taxon>Spirochaetia</taxon>
        <taxon>Spirochaetales</taxon>
        <taxon>Treponemataceae</taxon>
        <taxon>Treponema</taxon>
    </lineage>
</organism>
<evidence type="ECO:0000313" key="1">
    <source>
        <dbReference type="EMBL" id="EEV20793.1"/>
    </source>
</evidence>
<evidence type="ECO:0000313" key="2">
    <source>
        <dbReference type="Proteomes" id="UP000004509"/>
    </source>
</evidence>
<comment type="caution">
    <text evidence="1">The sequence shown here is derived from an EMBL/GenBank/DDBJ whole genome shotgun (WGS) entry which is preliminary data.</text>
</comment>
<reference evidence="1 2" key="1">
    <citation type="submission" date="2009-07" db="EMBL/GenBank/DDBJ databases">
        <authorList>
            <person name="Madupu R."/>
            <person name="Sebastian Y."/>
            <person name="Durkin A.S."/>
            <person name="Torralba M."/>
            <person name="Methe B."/>
            <person name="Sutton G.G."/>
            <person name="Strausberg R.L."/>
            <person name="Nelson K.E."/>
        </authorList>
    </citation>
    <scope>NUCLEOTIDE SEQUENCE [LARGE SCALE GENOMIC DNA]</scope>
    <source>
        <strain evidence="1 2">ATCC 35580</strain>
    </source>
</reference>
<dbReference type="EMBL" id="ACYH01000027">
    <property type="protein sequence ID" value="EEV20793.1"/>
    <property type="molecule type" value="Genomic_DNA"/>
</dbReference>
<protein>
    <submittedName>
        <fullName evidence="1">Uncharacterized protein</fullName>
    </submittedName>
</protein>